<feature type="compositionally biased region" description="Basic residues" evidence="8">
    <location>
        <begin position="1657"/>
        <end position="1668"/>
    </location>
</feature>
<evidence type="ECO:0000256" key="2">
    <source>
        <dbReference type="ARBA" id="ARBA00022692"/>
    </source>
</evidence>
<feature type="transmembrane region" description="Helical" evidence="9">
    <location>
        <begin position="1157"/>
        <end position="1185"/>
    </location>
</feature>
<dbReference type="InterPro" id="IPR003593">
    <property type="entry name" value="AAA+_ATPase"/>
</dbReference>
<sequence length="1756" mass="197132">MVRTVNPWGHAKQSWTINELSGPSSSGRTSSYERLKLLIWKNYKLQTRNKLQTFLELLFPLIFIAILVVVRILVPSTEITEPTIFQPLEIDGVPPYVIRTKCNIIYYTPTNEVVDNLIQEIKSSYFDAADLKYNFTGFENENELLEAYELAKNEDEGSSADFETTSPVLAGIVFENDFDDGDIPKNIKYKLRFPASQRSDYDAIAEKFGLKAAWFTELVYPLFQLLGPRAKDKIGGGLPGYQDEGFLYLQHAVDRTLIQMILNDSTTDSKRYDIKLQRFPYPGYIDDKYLFGLQAFLPLLLILSMLFPVLHITKGIVYEKEKRLKESMKMMGLSNGLLWTAWILKSQLFLMVSSVMIAALLKARFVSSQELAVIPETDITVLIVILFIYSFSAVSFSCLVSTLFSRANTAALAGGTFWFFIYVPYAFIQPRYNTLSRNFKIICSLLTNNPIGFVSQIICNFEGIGVGVQWSNLSEGSTPDDNFSISDCLVLLSINSLVFLLAAFYIEAVWPGEFGIPLPWNFFLKKWYWTGGFRHAPEYDLGISSKANSNNPYFEHDPSQKQAGVEIRNLTKRFGDKTAVKRMNLKLFGDQVTALLGHNGAGKSTTMSMLTGLFPPTSGTALINGYDICSDMISVRASLGICPQHDVLFDELTVEEHLKFFCKLKGLDKEKVDVEVTRMIVALGLQSKRHAESRTLSGGMKRKLSVGIAFCAGSKVVLLDEPTSGMDPGARRSTWDLIQSEKKGRTVLLSTHFMEEADLLGDRIAIMSQGVIQCCGSSLFLKKKYGGGYHLVIVKTAECVVENITNVLKTAIPDIEIDQDIGAELSYILPDSKSHLFSTLFSELEEKRKDLGIASYGASITTVENVFMRVIREAEEATLREISEIEQARNEELKLQMQEATKTYSERNTGLTLMLQQLWGMLIKRFLFITRNKMLTLGALQLPVAYVAITFCIMNAFPGFNDPEPLLISLDSYETVGKTTTVIHCPTENDICNSYKEFVSRNNYISAVVPRNSTFIDFILEKASKELAIVNFQHIIGFEERIKSDSSSTSGMGTNVTELIGFFNNQPFHAPPLALNFITNAILRIANHSIEITNHPLPYSSLDNLKDQGGVLTIGFQVGYNLALAMSFIAGYFILVPIRERISGSKHLQYISGVKSLIFWITSFVTDFMQYVIPCVGVLVVLVLFRMEEFSTLKMQGYFLMVCGCFGLAILPLVYILSFKFQVPTSGFAVIVVTGIFSGLAPMFAIALIQNPDFGLEEMADSINKYALVFPNYALGMGIVQLSSNYQLSQSCAQHFNLEFLCSAYPDSICCNKLKVDYLDWERSGIGRNIVYLLISAVVYTLILVLIECNFFQMIRQCFTSPKIRDDDDDDSEEVSDALEDSDVLTERDRIVNGSLSTLSQTNTLIVRNLTKFYDDFLAVDELNLGIQRGECFGLLGINGAGKTTTFKMLTGDLEPSSGDAYVAGFSVSNQLKKAHQMLGYCPQFDGLIGEMTGRETIRMFARLRGIREKDIGVLINELSERLLFTPHIDKHVDNYSGGNKRKLSTAVALIGNPPILFLDEPTTGMDPVARRHLWDAITLIRSQGTSIVLTSHSMEECEALCTRLAIMVNGKFRCLGATQHLKNKFGKGYTIIAQTAARVEDPDQPFTRSQQEQGRRRSSNKSIKRKKSDQQPYWELELQDLRKFIEERFPACTLKDIHPCFVHYHIHPDENVSWGELFSAMEVAKVRFKLEAYSVGQTSLEQVFLNFTKSQINTG</sequence>
<dbReference type="CDD" id="cd03263">
    <property type="entry name" value="ABC_subfamily_A"/>
    <property type="match status" value="2"/>
</dbReference>
<feature type="transmembrane region" description="Helical" evidence="9">
    <location>
        <begin position="54"/>
        <end position="74"/>
    </location>
</feature>
<feature type="coiled-coil region" evidence="7">
    <location>
        <begin position="871"/>
        <end position="903"/>
    </location>
</feature>
<dbReference type="Gene3D" id="3.40.50.300">
    <property type="entry name" value="P-loop containing nucleotide triphosphate hydrolases"/>
    <property type="match status" value="2"/>
</dbReference>
<dbReference type="PANTHER" id="PTHR19229:SF250">
    <property type="entry name" value="ABC TRANSPORTER DOMAIN-CONTAINING PROTEIN-RELATED"/>
    <property type="match status" value="1"/>
</dbReference>
<keyword evidence="4" id="KW-0067">ATP-binding</keyword>
<reference evidence="11 12" key="1">
    <citation type="submission" date="2024-08" db="EMBL/GenBank/DDBJ databases">
        <authorList>
            <person name="Cucini C."/>
            <person name="Frati F."/>
        </authorList>
    </citation>
    <scope>NUCLEOTIDE SEQUENCE [LARGE SCALE GENOMIC DNA]</scope>
</reference>
<keyword evidence="7" id="KW-0175">Coiled coil</keyword>
<keyword evidence="3" id="KW-0547">Nucleotide-binding</keyword>
<organism evidence="11 12">
    <name type="scientific">Orchesella dallaii</name>
    <dbReference type="NCBI Taxonomy" id="48710"/>
    <lineage>
        <taxon>Eukaryota</taxon>
        <taxon>Metazoa</taxon>
        <taxon>Ecdysozoa</taxon>
        <taxon>Arthropoda</taxon>
        <taxon>Hexapoda</taxon>
        <taxon>Collembola</taxon>
        <taxon>Entomobryomorpha</taxon>
        <taxon>Entomobryoidea</taxon>
        <taxon>Orchesellidae</taxon>
        <taxon>Orchesellinae</taxon>
        <taxon>Orchesella</taxon>
    </lineage>
</organism>
<evidence type="ECO:0000256" key="7">
    <source>
        <dbReference type="SAM" id="Coils"/>
    </source>
</evidence>
<feature type="transmembrane region" description="Helical" evidence="9">
    <location>
        <begin position="1114"/>
        <end position="1136"/>
    </location>
</feature>
<evidence type="ECO:0000313" key="11">
    <source>
        <dbReference type="EMBL" id="CAL8074946.1"/>
    </source>
</evidence>
<feature type="domain" description="ABC transporter" evidence="10">
    <location>
        <begin position="1405"/>
        <end position="1635"/>
    </location>
</feature>
<feature type="transmembrane region" description="Helical" evidence="9">
    <location>
        <begin position="483"/>
        <end position="506"/>
    </location>
</feature>
<feature type="transmembrane region" description="Helical" evidence="9">
    <location>
        <begin position="1330"/>
        <end position="1347"/>
    </location>
</feature>
<proteinExistence type="predicted"/>
<comment type="caution">
    <text evidence="11">The sequence shown here is derived from an EMBL/GenBank/DDBJ whole genome shotgun (WGS) entry which is preliminary data.</text>
</comment>
<dbReference type="Proteomes" id="UP001642540">
    <property type="component" value="Unassembled WGS sequence"/>
</dbReference>
<feature type="region of interest" description="Disordered" evidence="8">
    <location>
        <begin position="1641"/>
        <end position="1669"/>
    </location>
</feature>
<evidence type="ECO:0000256" key="9">
    <source>
        <dbReference type="SAM" id="Phobius"/>
    </source>
</evidence>
<dbReference type="InterPro" id="IPR017871">
    <property type="entry name" value="ABC_transporter-like_CS"/>
</dbReference>
<dbReference type="Pfam" id="PF00005">
    <property type="entry name" value="ABC_tran"/>
    <property type="match status" value="2"/>
</dbReference>
<evidence type="ECO:0000259" key="10">
    <source>
        <dbReference type="PROSITE" id="PS50893"/>
    </source>
</evidence>
<dbReference type="EMBL" id="CAXLJM020000007">
    <property type="protein sequence ID" value="CAL8074946.1"/>
    <property type="molecule type" value="Genomic_DNA"/>
</dbReference>
<evidence type="ECO:0000256" key="3">
    <source>
        <dbReference type="ARBA" id="ARBA00022741"/>
    </source>
</evidence>
<dbReference type="InterPro" id="IPR003439">
    <property type="entry name" value="ABC_transporter-like_ATP-bd"/>
</dbReference>
<feature type="transmembrane region" description="Helical" evidence="9">
    <location>
        <begin position="410"/>
        <end position="428"/>
    </location>
</feature>
<feature type="transmembrane region" description="Helical" evidence="9">
    <location>
        <begin position="1197"/>
        <end position="1216"/>
    </location>
</feature>
<dbReference type="InterPro" id="IPR027417">
    <property type="entry name" value="P-loop_NTPase"/>
</dbReference>
<dbReference type="PANTHER" id="PTHR19229">
    <property type="entry name" value="ATP-BINDING CASSETTE TRANSPORTER SUBFAMILY A ABCA"/>
    <property type="match status" value="1"/>
</dbReference>
<keyword evidence="5 9" id="KW-1133">Transmembrane helix</keyword>
<accession>A0ABP1PRU6</accession>
<evidence type="ECO:0000256" key="4">
    <source>
        <dbReference type="ARBA" id="ARBA00022840"/>
    </source>
</evidence>
<keyword evidence="6 9" id="KW-0472">Membrane</keyword>
<dbReference type="PROSITE" id="PS50893">
    <property type="entry name" value="ABC_TRANSPORTER_2"/>
    <property type="match status" value="2"/>
</dbReference>
<dbReference type="Pfam" id="PF12698">
    <property type="entry name" value="ABC2_membrane_3"/>
    <property type="match status" value="2"/>
</dbReference>
<dbReference type="SUPFAM" id="SSF52540">
    <property type="entry name" value="P-loop containing nucleoside triphosphate hydrolases"/>
    <property type="match status" value="2"/>
</dbReference>
<keyword evidence="12" id="KW-1185">Reference proteome</keyword>
<evidence type="ECO:0000256" key="5">
    <source>
        <dbReference type="ARBA" id="ARBA00022989"/>
    </source>
</evidence>
<feature type="transmembrane region" description="Helical" evidence="9">
    <location>
        <begin position="295"/>
        <end position="317"/>
    </location>
</feature>
<dbReference type="InterPro" id="IPR013525">
    <property type="entry name" value="ABC2_TM"/>
</dbReference>
<protein>
    <recommendedName>
        <fullName evidence="10">ABC transporter domain-containing protein</fullName>
    </recommendedName>
</protein>
<feature type="transmembrane region" description="Helical" evidence="9">
    <location>
        <begin position="337"/>
        <end position="361"/>
    </location>
</feature>
<dbReference type="SMART" id="SM00382">
    <property type="entry name" value="AAA"/>
    <property type="match status" value="2"/>
</dbReference>
<feature type="domain" description="ABC transporter" evidence="10">
    <location>
        <begin position="565"/>
        <end position="794"/>
    </location>
</feature>
<evidence type="ECO:0000256" key="1">
    <source>
        <dbReference type="ARBA" id="ARBA00004141"/>
    </source>
</evidence>
<evidence type="ECO:0000256" key="8">
    <source>
        <dbReference type="SAM" id="MobiDB-lite"/>
    </source>
</evidence>
<name>A0ABP1PRU6_9HEXA</name>
<keyword evidence="2 9" id="KW-0812">Transmembrane</keyword>
<dbReference type="InterPro" id="IPR056264">
    <property type="entry name" value="R2_ABCA1-4-like"/>
</dbReference>
<feature type="transmembrane region" description="Helical" evidence="9">
    <location>
        <begin position="1228"/>
        <end position="1249"/>
    </location>
</feature>
<gene>
    <name evidence="11" type="ORF">ODALV1_LOCUS3041</name>
</gene>
<dbReference type="Pfam" id="PF23321">
    <property type="entry name" value="R1_ABCA1"/>
    <property type="match status" value="1"/>
</dbReference>
<evidence type="ECO:0000256" key="6">
    <source>
        <dbReference type="ARBA" id="ARBA00023136"/>
    </source>
</evidence>
<dbReference type="InterPro" id="IPR026082">
    <property type="entry name" value="ABCA"/>
</dbReference>
<evidence type="ECO:0000313" key="12">
    <source>
        <dbReference type="Proteomes" id="UP001642540"/>
    </source>
</evidence>
<dbReference type="PROSITE" id="PS00211">
    <property type="entry name" value="ABC_TRANSPORTER_1"/>
    <property type="match status" value="1"/>
</dbReference>
<feature type="transmembrane region" description="Helical" evidence="9">
    <location>
        <begin position="381"/>
        <end position="403"/>
    </location>
</feature>
<comment type="subcellular location">
    <subcellularLocation>
        <location evidence="1">Membrane</location>
        <topology evidence="1">Multi-pass membrane protein</topology>
    </subcellularLocation>
</comment>